<protein>
    <submittedName>
        <fullName evidence="1">2-dehydro-3-deoxygalactonokinase</fullName>
    </submittedName>
</protein>
<dbReference type="AlphaFoldDB" id="A0AAE3ITA2"/>
<proteinExistence type="predicted"/>
<dbReference type="Gene3D" id="3.30.420.310">
    <property type="entry name" value="2-keto-3-deoxy-galactonokinase, C-terminal domain"/>
    <property type="match status" value="1"/>
</dbReference>
<dbReference type="InterPro" id="IPR042257">
    <property type="entry name" value="DGOK_C"/>
</dbReference>
<name>A0AAE3ITA2_9BACI</name>
<dbReference type="GO" id="GO:0008671">
    <property type="term" value="F:2-dehydro-3-deoxygalactonokinase activity"/>
    <property type="evidence" value="ECO:0007669"/>
    <property type="project" value="InterPro"/>
</dbReference>
<evidence type="ECO:0000313" key="1">
    <source>
        <dbReference type="EMBL" id="MCU9613054.1"/>
    </source>
</evidence>
<sequence>MYIIMIDSGTTNSRIRLVDANSRVVDVVKKNVGIKNIAIDGRKELLSDALREGMKELFVRNHCKQQEVKYIVASGMITSNLGLYEVPYVCGPANLGDFAKGAKLDISPQLMNIPCIYIPGMKNKLTATAEEQLENIDQLDVMRGEEVETFGLLEQLRLHGKGMMVLPGSHTKFVMVDDRTITSCLSTLCGEAISVLGTDTILRDSLNKDLLSTVEKKFLLMGVKAAQVHGLTRALYHVRLMHLFLPADETERTNYFVGALIGADIAALISRVDLSQFDWLVIGGGNPLRTAFTTVFSELFAGKIIEATDEQVEHSTVIGAKMIGDLMITGK</sequence>
<dbReference type="InterPro" id="IPR007729">
    <property type="entry name" value="DGOK"/>
</dbReference>
<dbReference type="CDD" id="cd24012">
    <property type="entry name" value="ASKHA_NBD_KDGal-kinase"/>
    <property type="match status" value="1"/>
</dbReference>
<gene>
    <name evidence="1" type="ORF">OEV98_05755</name>
</gene>
<dbReference type="GO" id="GO:0034194">
    <property type="term" value="P:D-galactonate catabolic process"/>
    <property type="evidence" value="ECO:0007669"/>
    <property type="project" value="InterPro"/>
</dbReference>
<dbReference type="SUPFAM" id="SSF53067">
    <property type="entry name" value="Actin-like ATPase domain"/>
    <property type="match status" value="1"/>
</dbReference>
<reference evidence="1" key="1">
    <citation type="submission" date="2022-10" db="EMBL/GenBank/DDBJ databases">
        <title>Description of Fervidibacillus gen. nov. in the family Fervidibacillaceae fam. nov. with two species, Fervidibacillus albus sp. nov., and Fervidibacillus halotolerans sp. nov., isolated from tidal flat sediments.</title>
        <authorList>
            <person name="Kwon K.K."/>
            <person name="Yang S.-H."/>
        </authorList>
    </citation>
    <scope>NUCLEOTIDE SEQUENCE</scope>
    <source>
        <strain evidence="1">JCM 19140</strain>
    </source>
</reference>
<dbReference type="InterPro" id="IPR043129">
    <property type="entry name" value="ATPase_NBD"/>
</dbReference>
<dbReference type="EMBL" id="JAOUSF010000002">
    <property type="protein sequence ID" value="MCU9613054.1"/>
    <property type="molecule type" value="Genomic_DNA"/>
</dbReference>
<dbReference type="Pfam" id="PF05035">
    <property type="entry name" value="DGOK"/>
    <property type="match status" value="1"/>
</dbReference>
<dbReference type="Gene3D" id="3.30.420.300">
    <property type="entry name" value="2-keto-3-deoxy-galactonokinase, substrate binding domain"/>
    <property type="match status" value="1"/>
</dbReference>
<dbReference type="Proteomes" id="UP001209318">
    <property type="component" value="Unassembled WGS sequence"/>
</dbReference>
<dbReference type="RefSeq" id="WP_263072262.1">
    <property type="nucleotide sequence ID" value="NZ_JAOUSF010000002.1"/>
</dbReference>
<comment type="caution">
    <text evidence="1">The sequence shown here is derived from an EMBL/GenBank/DDBJ whole genome shotgun (WGS) entry which is preliminary data.</text>
</comment>
<keyword evidence="2" id="KW-1185">Reference proteome</keyword>
<accession>A0AAE3ITA2</accession>
<organism evidence="1 2">
    <name type="scientific">Perspicuibacillus lycopersici</name>
    <dbReference type="NCBI Taxonomy" id="1325689"/>
    <lineage>
        <taxon>Bacteria</taxon>
        <taxon>Bacillati</taxon>
        <taxon>Bacillota</taxon>
        <taxon>Bacilli</taxon>
        <taxon>Bacillales</taxon>
        <taxon>Bacillaceae</taxon>
        <taxon>Perspicuibacillus</taxon>
    </lineage>
</organism>
<dbReference type="InterPro" id="IPR042258">
    <property type="entry name" value="DGOK_N"/>
</dbReference>
<evidence type="ECO:0000313" key="2">
    <source>
        <dbReference type="Proteomes" id="UP001209318"/>
    </source>
</evidence>